<dbReference type="RefSeq" id="WP_096833741.1">
    <property type="nucleotide sequence ID" value="NZ_JAHCTL010000044.1"/>
</dbReference>
<dbReference type="Proteomes" id="UP000217648">
    <property type="component" value="Unassembled WGS sequence"/>
</dbReference>
<evidence type="ECO:0008006" key="3">
    <source>
        <dbReference type="Google" id="ProtNLM"/>
    </source>
</evidence>
<comment type="caution">
    <text evidence="1">The sequence shown here is derived from an EMBL/GenBank/DDBJ whole genome shotgun (WGS) entry which is preliminary data.</text>
</comment>
<organism evidence="1 2">
    <name type="scientific">Klebsiella quasipneumoniae</name>
    <dbReference type="NCBI Taxonomy" id="1463165"/>
    <lineage>
        <taxon>Bacteria</taxon>
        <taxon>Pseudomonadati</taxon>
        <taxon>Pseudomonadota</taxon>
        <taxon>Gammaproteobacteria</taxon>
        <taxon>Enterobacterales</taxon>
        <taxon>Enterobacteriaceae</taxon>
        <taxon>Klebsiella/Raoultella group</taxon>
        <taxon>Klebsiella</taxon>
        <taxon>Klebsiella pneumoniae complex</taxon>
    </lineage>
</organism>
<proteinExistence type="predicted"/>
<evidence type="ECO:0000313" key="1">
    <source>
        <dbReference type="EMBL" id="PCM60791.1"/>
    </source>
</evidence>
<gene>
    <name evidence="1" type="ORF">CP911_16010</name>
</gene>
<evidence type="ECO:0000313" key="2">
    <source>
        <dbReference type="Proteomes" id="UP000217648"/>
    </source>
</evidence>
<name>A0A2A5MIQ0_9ENTR</name>
<protein>
    <recommendedName>
        <fullName evidence="3">Prophage protein</fullName>
    </recommendedName>
</protein>
<dbReference type="EMBL" id="NXHG01000008">
    <property type="protein sequence ID" value="PCM60791.1"/>
    <property type="molecule type" value="Genomic_DNA"/>
</dbReference>
<sequence>MKTNTTSYPNLISAMDFTNNICALFVAIELSAERLDADTIKDASNGIRYLASRAYEELERVKNTEAGK</sequence>
<dbReference type="AlphaFoldDB" id="A0A2A5MIQ0"/>
<accession>A0A2A5MIQ0</accession>
<reference evidence="1 2" key="1">
    <citation type="submission" date="2017-09" db="EMBL/GenBank/DDBJ databases">
        <title>Mdr eskape-Ghana.</title>
        <authorList>
            <person name="Agyepong N."/>
            <person name="Janice J."/>
            <person name="Samuelsen O."/>
            <person name="Owusu-Ofori A."/>
            <person name="Sundsfjord A."/>
            <person name="Essack S."/>
            <person name="Pedersen T."/>
        </authorList>
    </citation>
    <scope>NUCLEOTIDE SEQUENCE [LARGE SCALE GENOMIC DNA]</scope>
    <source>
        <strain evidence="1 2">46</strain>
    </source>
</reference>